<dbReference type="EMBL" id="JACHNY010000012">
    <property type="protein sequence ID" value="MBB4619603.1"/>
    <property type="molecule type" value="Genomic_DNA"/>
</dbReference>
<protein>
    <submittedName>
        <fullName evidence="1">AcrR family transcriptional regulator</fullName>
    </submittedName>
</protein>
<comment type="caution">
    <text evidence="1">The sequence shown here is derived from an EMBL/GenBank/DDBJ whole genome shotgun (WGS) entry which is preliminary data.</text>
</comment>
<reference evidence="1 2" key="1">
    <citation type="submission" date="2020-08" db="EMBL/GenBank/DDBJ databases">
        <title>Genomic Encyclopedia of Type Strains, Phase IV (KMG-IV): sequencing the most valuable type-strain genomes for metagenomic binning, comparative biology and taxonomic classification.</title>
        <authorList>
            <person name="Goeker M."/>
        </authorList>
    </citation>
    <scope>NUCLEOTIDE SEQUENCE [LARGE SCALE GENOMIC DNA]</scope>
    <source>
        <strain evidence="1 2">DSM 15867</strain>
    </source>
</reference>
<gene>
    <name evidence="1" type="ORF">GGQ96_003762</name>
</gene>
<name>A0A7W7AM39_9SPHN</name>
<dbReference type="Proteomes" id="UP000574769">
    <property type="component" value="Unassembled WGS sequence"/>
</dbReference>
<organism evidence="1 2">
    <name type="scientific">Sphingomonas abaci</name>
    <dbReference type="NCBI Taxonomy" id="237611"/>
    <lineage>
        <taxon>Bacteria</taxon>
        <taxon>Pseudomonadati</taxon>
        <taxon>Pseudomonadota</taxon>
        <taxon>Alphaproteobacteria</taxon>
        <taxon>Sphingomonadales</taxon>
        <taxon>Sphingomonadaceae</taxon>
        <taxon>Sphingomonas</taxon>
    </lineage>
</organism>
<evidence type="ECO:0000313" key="1">
    <source>
        <dbReference type="EMBL" id="MBB4619603.1"/>
    </source>
</evidence>
<evidence type="ECO:0000313" key="2">
    <source>
        <dbReference type="Proteomes" id="UP000574769"/>
    </source>
</evidence>
<dbReference type="AlphaFoldDB" id="A0A7W7AM39"/>
<dbReference type="Gene3D" id="1.10.357.10">
    <property type="entry name" value="Tetracycline Repressor, domain 2"/>
    <property type="match status" value="1"/>
</dbReference>
<keyword evidence="2" id="KW-1185">Reference proteome</keyword>
<accession>A0A7W7AM39</accession>
<proteinExistence type="predicted"/>
<sequence>MTHGSITHHFGTAANLQAAVADVLIEQLLAGVRSGAGALKAGTIDEAALVDLVFDVFEETGVGRLIGFLAAFGSPLLRPLFEKLARLPRDISTDEQQGSAFTEPELLAIIESVVTPALSASLIGAELLQALNLEPFTIRQRVARNLAVHRNMRVVESKGSVGG</sequence>